<dbReference type="Proteomes" id="UP000660339">
    <property type="component" value="Unassembled WGS sequence"/>
</dbReference>
<keyword evidence="2" id="KW-0012">Acyltransferase</keyword>
<dbReference type="Gene3D" id="3.40.630.30">
    <property type="match status" value="1"/>
</dbReference>
<accession>A0A8J3LQC2</accession>
<evidence type="ECO:0000256" key="1">
    <source>
        <dbReference type="ARBA" id="ARBA00022679"/>
    </source>
</evidence>
<dbReference type="PANTHER" id="PTHR43877">
    <property type="entry name" value="AMINOALKYLPHOSPHONATE N-ACETYLTRANSFERASE-RELATED-RELATED"/>
    <property type="match status" value="1"/>
</dbReference>
<dbReference type="RefSeq" id="WP_166386230.1">
    <property type="nucleotide sequence ID" value="NZ_BAAATT010000015.1"/>
</dbReference>
<dbReference type="InterPro" id="IPR016181">
    <property type="entry name" value="Acyl_CoA_acyltransferase"/>
</dbReference>
<dbReference type="PROSITE" id="PS51186">
    <property type="entry name" value="GNAT"/>
    <property type="match status" value="1"/>
</dbReference>
<dbReference type="InterPro" id="IPR050832">
    <property type="entry name" value="Bact_Acetyltransf"/>
</dbReference>
<sequence length="156" mass="17119">MTYAQLEPQFAFMLADADDKAIGYVLATGDTQAFAERLRRKWLPLVTGRHPALDGAAPRDGDELMRHLLHTPERLVVPALAAYPAHLRIDVLPEHRRQGHGRALMGRLVLALQEAGVPAVHLGVAAENLAARSFAERVGMHVIDVPGPLTYLGRRL</sequence>
<comment type="caution">
    <text evidence="4">The sequence shown here is derived from an EMBL/GenBank/DDBJ whole genome shotgun (WGS) entry which is preliminary data.</text>
</comment>
<dbReference type="Pfam" id="PF00583">
    <property type="entry name" value="Acetyltransf_1"/>
    <property type="match status" value="1"/>
</dbReference>
<dbReference type="GO" id="GO:0016747">
    <property type="term" value="F:acyltransferase activity, transferring groups other than amino-acyl groups"/>
    <property type="evidence" value="ECO:0007669"/>
    <property type="project" value="InterPro"/>
</dbReference>
<dbReference type="InterPro" id="IPR000182">
    <property type="entry name" value="GNAT_dom"/>
</dbReference>
<organism evidence="4 5">
    <name type="scientific">Catellatospora methionotrophica</name>
    <dbReference type="NCBI Taxonomy" id="121620"/>
    <lineage>
        <taxon>Bacteria</taxon>
        <taxon>Bacillati</taxon>
        <taxon>Actinomycetota</taxon>
        <taxon>Actinomycetes</taxon>
        <taxon>Micromonosporales</taxon>
        <taxon>Micromonosporaceae</taxon>
        <taxon>Catellatospora</taxon>
    </lineage>
</organism>
<keyword evidence="5" id="KW-1185">Reference proteome</keyword>
<evidence type="ECO:0000256" key="2">
    <source>
        <dbReference type="ARBA" id="ARBA00023315"/>
    </source>
</evidence>
<dbReference type="CDD" id="cd04301">
    <property type="entry name" value="NAT_SF"/>
    <property type="match status" value="1"/>
</dbReference>
<dbReference type="EMBL" id="BONJ01000029">
    <property type="protein sequence ID" value="GIG16935.1"/>
    <property type="molecule type" value="Genomic_DNA"/>
</dbReference>
<name>A0A8J3LQC2_9ACTN</name>
<dbReference type="SUPFAM" id="SSF55729">
    <property type="entry name" value="Acyl-CoA N-acyltransferases (Nat)"/>
    <property type="match status" value="1"/>
</dbReference>
<gene>
    <name evidence="4" type="ORF">Cme02nite_52670</name>
</gene>
<evidence type="ECO:0000313" key="5">
    <source>
        <dbReference type="Proteomes" id="UP000660339"/>
    </source>
</evidence>
<dbReference type="AlphaFoldDB" id="A0A8J3LQC2"/>
<evidence type="ECO:0000259" key="3">
    <source>
        <dbReference type="PROSITE" id="PS51186"/>
    </source>
</evidence>
<feature type="domain" description="N-acetyltransferase" evidence="3">
    <location>
        <begin position="1"/>
        <end position="156"/>
    </location>
</feature>
<reference evidence="4" key="1">
    <citation type="submission" date="2021-01" db="EMBL/GenBank/DDBJ databases">
        <title>Whole genome shotgun sequence of Catellatospora methionotrophica NBRC 14553.</title>
        <authorList>
            <person name="Komaki H."/>
            <person name="Tamura T."/>
        </authorList>
    </citation>
    <scope>NUCLEOTIDE SEQUENCE</scope>
    <source>
        <strain evidence="4">NBRC 14553</strain>
    </source>
</reference>
<keyword evidence="1" id="KW-0808">Transferase</keyword>
<protein>
    <recommendedName>
        <fullName evidence="3">N-acetyltransferase domain-containing protein</fullName>
    </recommendedName>
</protein>
<proteinExistence type="predicted"/>
<evidence type="ECO:0000313" key="4">
    <source>
        <dbReference type="EMBL" id="GIG16935.1"/>
    </source>
</evidence>